<sequence>MNWHLIESVTLDKPVYGDPCNGCGVCCIAKVCELGEALGDDQNCKALIQNADRSFSCGLVVDPYRFISPESLAVWQAIDAMSDGNAGEQALRESNAQALGAGRGCDSDDEAAQEYIEEARENIQLQLFA</sequence>
<dbReference type="RefSeq" id="WP_005742707.1">
    <property type="nucleotide sequence ID" value="NZ_CP031226.1"/>
</dbReference>
<protein>
    <submittedName>
        <fullName evidence="1">Uncharacterized protein</fullName>
    </submittedName>
</protein>
<accession>A0AAD0VA81</accession>
<organism evidence="1 2">
    <name type="scientific">Pseudomonas amygdali pv. lachrymans str. M301315</name>
    <dbReference type="NCBI Taxonomy" id="629260"/>
    <lineage>
        <taxon>Bacteria</taxon>
        <taxon>Pseudomonadati</taxon>
        <taxon>Pseudomonadota</taxon>
        <taxon>Gammaproteobacteria</taxon>
        <taxon>Pseudomonadales</taxon>
        <taxon>Pseudomonadaceae</taxon>
        <taxon>Pseudomonas</taxon>
        <taxon>Pseudomonas amygdali</taxon>
    </lineage>
</organism>
<dbReference type="EMBL" id="CP031226">
    <property type="protein sequence ID" value="AXH60186.1"/>
    <property type="molecule type" value="Genomic_DNA"/>
</dbReference>
<reference evidence="1 2" key="1">
    <citation type="journal article" date="2011" name="PLoS Pathog.">
        <title>Dynamic evolution of pathogenicity revealed by sequencing and comparative genomics of 19 Pseudomonas syringae isolates.</title>
        <authorList>
            <person name="Baltrus D.A."/>
            <person name="Nishimura M.T."/>
            <person name="Romanchuk A."/>
            <person name="Chang J.H."/>
            <person name="Mukhtar M.S."/>
            <person name="Cherkis K."/>
            <person name="Roach J."/>
            <person name="Grant S.R."/>
            <person name="Jones C.D."/>
            <person name="Dangl J.L."/>
        </authorList>
    </citation>
    <scope>NUCLEOTIDE SEQUENCE [LARGE SCALE GENOMIC DNA]</scope>
    <source>
        <strain evidence="1 2">M301315</strain>
    </source>
</reference>
<name>A0AAD0VA81_PSEAV</name>
<dbReference type="GeneID" id="39474473"/>
<evidence type="ECO:0000313" key="1">
    <source>
        <dbReference type="EMBL" id="AXH60186.1"/>
    </source>
</evidence>
<keyword evidence="1" id="KW-0614">Plasmid</keyword>
<gene>
    <name evidence="1" type="ORF">PLA107_033915</name>
</gene>
<dbReference type="Proteomes" id="UP000006426">
    <property type="component" value="Plasmid pmppla107"/>
</dbReference>
<evidence type="ECO:0000313" key="2">
    <source>
        <dbReference type="Proteomes" id="UP000006426"/>
    </source>
</evidence>
<dbReference type="AlphaFoldDB" id="A0AAD0VA81"/>
<geneLocation type="plasmid" evidence="2">
    <name>pmppla107</name>
</geneLocation>
<proteinExistence type="predicted"/>